<feature type="compositionally biased region" description="Gly residues" evidence="2">
    <location>
        <begin position="433"/>
        <end position="449"/>
    </location>
</feature>
<feature type="compositionally biased region" description="Gly residues" evidence="2">
    <location>
        <begin position="535"/>
        <end position="544"/>
    </location>
</feature>
<dbReference type="AlphaFoldDB" id="A0A6U6KSJ8"/>
<evidence type="ECO:0000313" key="3">
    <source>
        <dbReference type="EMBL" id="CAE2284711.1"/>
    </source>
</evidence>
<evidence type="ECO:0000313" key="6">
    <source>
        <dbReference type="EMBL" id="CAE2284714.1"/>
    </source>
</evidence>
<feature type="region of interest" description="Disordered" evidence="2">
    <location>
        <begin position="159"/>
        <end position="183"/>
    </location>
</feature>
<feature type="compositionally biased region" description="Gly residues" evidence="2">
    <location>
        <begin position="494"/>
        <end position="506"/>
    </location>
</feature>
<reference evidence="3" key="1">
    <citation type="submission" date="2021-01" db="EMBL/GenBank/DDBJ databases">
        <authorList>
            <person name="Corre E."/>
            <person name="Pelletier E."/>
            <person name="Niang G."/>
            <person name="Scheremetjew M."/>
            <person name="Finn R."/>
            <person name="Kale V."/>
            <person name="Holt S."/>
            <person name="Cochrane G."/>
            <person name="Meng A."/>
            <person name="Brown T."/>
            <person name="Cohen L."/>
        </authorList>
    </citation>
    <scope>NUCLEOTIDE SEQUENCE</scope>
    <source>
        <strain evidence="3">Isolate 1302-5</strain>
    </source>
</reference>
<gene>
    <name evidence="3" type="ORF">OAUR00152_LOCUS39688</name>
    <name evidence="4" type="ORF">OAUR00152_LOCUS39689</name>
    <name evidence="5" type="ORF">OAUR00152_LOCUS39690</name>
    <name evidence="6" type="ORF">OAUR00152_LOCUS39691</name>
</gene>
<evidence type="ECO:0000256" key="2">
    <source>
        <dbReference type="SAM" id="MobiDB-lite"/>
    </source>
</evidence>
<feature type="compositionally biased region" description="Basic and acidic residues" evidence="2">
    <location>
        <begin position="518"/>
        <end position="534"/>
    </location>
</feature>
<feature type="region of interest" description="Disordered" evidence="2">
    <location>
        <begin position="213"/>
        <end position="328"/>
    </location>
</feature>
<feature type="region of interest" description="Disordered" evidence="2">
    <location>
        <begin position="25"/>
        <end position="63"/>
    </location>
</feature>
<feature type="compositionally biased region" description="Pro residues" evidence="2">
    <location>
        <begin position="450"/>
        <end position="463"/>
    </location>
</feature>
<accession>A0A6U6KSJ8</accession>
<feature type="compositionally biased region" description="Gly residues" evidence="2">
    <location>
        <begin position="464"/>
        <end position="480"/>
    </location>
</feature>
<sequence>MATDAARAMLDALMGGDRNAAIPAGSAVPVARGGRGRSGKSRSGGGGGGGGQAGGGGSVGGGPALPGHRRRSCYDRDVCPLYCAWGVDVHDLFTNTKSDLGPNPYVVDDNAREEYLSLPDHEKDRLGYERMLHDKLRELVRGCDRIVSRNREKLRAELARQQRARGAKAKTEGDPATSVNEEQLLGCSENMALVELMEEEIDALVNELESIVRDEDELTKKLEKKKESDRGDPTAGEGAEEGKDGDGAEKEGDNMDVDKKEGEPEKDADSQKDSKADAKTNEKNGEKKDDKTSSSVEEKKEDSTSERDSDGKTLEKQDGDDKESSFSKLKELQLKKQFVLTRLSALIAERIPPRDLADGAKRQLYHYRSDTTSDKTVCDVSGNFMSSRDADERIAAHYAGKQYVGWKMVRDKNKELGKKYGGAGVPGGPPLGSRGGPMGGGPPMGGGRGGPPPPGYGHGPPPHGYGGGGGGPPHGGGYGHGPPPPGYGGPPPGYGGGGSWGAGGGDRGGDRHRRDRSRSRDHDSRGGGGKDRGRTGSGRRGGGRSPSPPYWERDRGGSGGGSRGYGGDRDRGRRGGSGSGSGRDRDRRR</sequence>
<dbReference type="PANTHER" id="PTHR12375">
    <property type="entry name" value="RNA-BINDING PROTEIN LUC7-RELATED"/>
    <property type="match status" value="1"/>
</dbReference>
<feature type="compositionally biased region" description="Gly residues" evidence="2">
    <location>
        <begin position="42"/>
        <end position="63"/>
    </location>
</feature>
<dbReference type="GO" id="GO:0006376">
    <property type="term" value="P:mRNA splice site recognition"/>
    <property type="evidence" value="ECO:0007669"/>
    <property type="project" value="InterPro"/>
</dbReference>
<dbReference type="EMBL" id="HBKQ01058074">
    <property type="protein sequence ID" value="CAE2284713.1"/>
    <property type="molecule type" value="Transcribed_RNA"/>
</dbReference>
<dbReference type="InterPro" id="IPR004882">
    <property type="entry name" value="Luc7-rel"/>
</dbReference>
<name>A0A6U6KSJ8_9STRA</name>
<dbReference type="EMBL" id="HBKQ01058072">
    <property type="protein sequence ID" value="CAE2284711.1"/>
    <property type="molecule type" value="Transcribed_RNA"/>
</dbReference>
<dbReference type="EMBL" id="HBKQ01058075">
    <property type="protein sequence ID" value="CAE2284714.1"/>
    <property type="molecule type" value="Transcribed_RNA"/>
</dbReference>
<feature type="compositionally biased region" description="Basic and acidic residues" evidence="2">
    <location>
        <begin position="213"/>
        <end position="232"/>
    </location>
</feature>
<feature type="region of interest" description="Disordered" evidence="2">
    <location>
        <begin position="416"/>
        <end position="589"/>
    </location>
</feature>
<feature type="compositionally biased region" description="Pro residues" evidence="2">
    <location>
        <begin position="481"/>
        <end position="493"/>
    </location>
</feature>
<evidence type="ECO:0000313" key="5">
    <source>
        <dbReference type="EMBL" id="CAE2284713.1"/>
    </source>
</evidence>
<feature type="compositionally biased region" description="Basic and acidic residues" evidence="2">
    <location>
        <begin position="240"/>
        <end position="328"/>
    </location>
</feature>
<dbReference type="EMBL" id="HBKQ01058073">
    <property type="protein sequence ID" value="CAE2284712.1"/>
    <property type="molecule type" value="Transcribed_RNA"/>
</dbReference>
<protein>
    <submittedName>
        <fullName evidence="3">Uncharacterized protein</fullName>
    </submittedName>
</protein>
<dbReference type="Pfam" id="PF03194">
    <property type="entry name" value="LUC7"/>
    <property type="match status" value="2"/>
</dbReference>
<organism evidence="3">
    <name type="scientific">Odontella aurita</name>
    <dbReference type="NCBI Taxonomy" id="265563"/>
    <lineage>
        <taxon>Eukaryota</taxon>
        <taxon>Sar</taxon>
        <taxon>Stramenopiles</taxon>
        <taxon>Ochrophyta</taxon>
        <taxon>Bacillariophyta</taxon>
        <taxon>Mediophyceae</taxon>
        <taxon>Biddulphiophycidae</taxon>
        <taxon>Eupodiscales</taxon>
        <taxon>Odontellaceae</taxon>
        <taxon>Odontella</taxon>
    </lineage>
</organism>
<evidence type="ECO:0000313" key="4">
    <source>
        <dbReference type="EMBL" id="CAE2284712.1"/>
    </source>
</evidence>
<evidence type="ECO:0000256" key="1">
    <source>
        <dbReference type="ARBA" id="ARBA00005655"/>
    </source>
</evidence>
<comment type="similarity">
    <text evidence="1">Belongs to the Luc7 family.</text>
</comment>
<dbReference type="GO" id="GO:0005685">
    <property type="term" value="C:U1 snRNP"/>
    <property type="evidence" value="ECO:0007669"/>
    <property type="project" value="InterPro"/>
</dbReference>
<dbReference type="GO" id="GO:0003729">
    <property type="term" value="F:mRNA binding"/>
    <property type="evidence" value="ECO:0007669"/>
    <property type="project" value="InterPro"/>
</dbReference>
<proteinExistence type="inferred from homology"/>